<dbReference type="GO" id="GO:0004573">
    <property type="term" value="F:Glc3Man9GlcNAc2 oligosaccharide glucosidase activity"/>
    <property type="evidence" value="ECO:0007669"/>
    <property type="project" value="InterPro"/>
</dbReference>
<comment type="similarity">
    <text evidence="1">Belongs to the glycosyl hydrolase 63 family.</text>
</comment>
<dbReference type="Pfam" id="PF22422">
    <property type="entry name" value="MGH1-like_GH"/>
    <property type="match status" value="1"/>
</dbReference>
<reference evidence="7" key="2">
    <citation type="submission" date="2024-04" db="EMBL/GenBank/DDBJ databases">
        <authorList>
            <person name="Chen Y."/>
            <person name="Shah S."/>
            <person name="Dougan E. K."/>
            <person name="Thang M."/>
            <person name="Chan C."/>
        </authorList>
    </citation>
    <scope>NUCLEOTIDE SEQUENCE [LARGE SCALE GENOMIC DNA]</scope>
</reference>
<organism evidence="6">
    <name type="scientific">Cladocopium goreaui</name>
    <dbReference type="NCBI Taxonomy" id="2562237"/>
    <lineage>
        <taxon>Eukaryota</taxon>
        <taxon>Sar</taxon>
        <taxon>Alveolata</taxon>
        <taxon>Dinophyceae</taxon>
        <taxon>Suessiales</taxon>
        <taxon>Symbiodiniaceae</taxon>
        <taxon>Cladocopium</taxon>
    </lineage>
</organism>
<dbReference type="EMBL" id="CAMXCT020006620">
    <property type="protein sequence ID" value="CAL1170458.1"/>
    <property type="molecule type" value="Genomic_DNA"/>
</dbReference>
<dbReference type="EMBL" id="CAMXCT010006620">
    <property type="protein sequence ID" value="CAI4017083.1"/>
    <property type="molecule type" value="Genomic_DNA"/>
</dbReference>
<sequence>MLAMLPSLQLAFCHGLVALASAEWPNLLGSEAWLFDQGSTFGYRLDAGAIRGPAPDWALQHEEVPLIRYQAHNDHSEMSWKSWKSWTTEYTFYPGSIRVAGPTGPTGQLRFAAQLVFESANVSLIRLSLENLGQQPTGSWFNITGSGVNISASETGVGFALPKGSFPCFPEVSYRGGRLIFLKSQLLDGHLQPLQWKVDVQNSTFFQATSEKVQLAAGKSLVAFALISHLQTLPALPHALEANQSFSQALARWEGYLRTVLQRVRDPQMDWAAVKAVVTLMGNWRAVPGLPPGVLPSYVGYEGGFWSWDTYKQAVGMVHFAPQLAKDQLRLLVSAQDSGGHIPDKVDRCGQGGGCSGKPPLLAWAVWEVYQKTQDLEFLREMYAVARDFHHFWYEHRDVTGTGLCSWTEGMESGMDDGVRFQSEFAKSVSNVHPLMSLGIQDLVFCFAIGPQKHGTGNGWTSATPTSELVRTLDFWSIDLNSYLYQEKRFLSKMATALSLAREAQRWTDAADQLLPRLRIFFVERAAFFSDVYFNGSVLPIKGCEGFAALFNGVATLSQALKVVETLRDPTQFFLNFSLPTVSKDNKFFNAHGYWKGPTWIDQTWFAYTGLRRYESPAKAAGVASAPFSQLASELKQKIFMGKGFATNDTTPFTEHYDPDTGFAEGVPQFSWTAAHVLMWAMEDADEELVWI</sequence>
<proteinExistence type="inferred from homology"/>
<evidence type="ECO:0000256" key="2">
    <source>
        <dbReference type="ARBA" id="ARBA00022801"/>
    </source>
</evidence>
<evidence type="ECO:0000256" key="1">
    <source>
        <dbReference type="ARBA" id="ARBA00010833"/>
    </source>
</evidence>
<name>A0A9P1GKY9_9DINO</name>
<dbReference type="InterPro" id="IPR012341">
    <property type="entry name" value="6hp_glycosidase-like_sf"/>
</dbReference>
<evidence type="ECO:0000313" key="7">
    <source>
        <dbReference type="EMBL" id="CAL1170458.1"/>
    </source>
</evidence>
<evidence type="ECO:0000256" key="4">
    <source>
        <dbReference type="SAM" id="SignalP"/>
    </source>
</evidence>
<dbReference type="GO" id="GO:0009311">
    <property type="term" value="P:oligosaccharide metabolic process"/>
    <property type="evidence" value="ECO:0007669"/>
    <property type="project" value="InterPro"/>
</dbReference>
<feature type="domain" description="Mannosylglycerate hydrolase MGH1-like glycoside hydrolase" evidence="5">
    <location>
        <begin position="306"/>
        <end position="673"/>
    </location>
</feature>
<dbReference type="AlphaFoldDB" id="A0A9P1GKY9"/>
<dbReference type="Gene3D" id="1.50.10.10">
    <property type="match status" value="1"/>
</dbReference>
<keyword evidence="9" id="KW-1185">Reference proteome</keyword>
<evidence type="ECO:0000313" key="9">
    <source>
        <dbReference type="Proteomes" id="UP001152797"/>
    </source>
</evidence>
<dbReference type="EMBL" id="CAMXCT030006620">
    <property type="protein sequence ID" value="CAL4804395.1"/>
    <property type="molecule type" value="Genomic_DNA"/>
</dbReference>
<dbReference type="GO" id="GO:0006487">
    <property type="term" value="P:protein N-linked glycosylation"/>
    <property type="evidence" value="ECO:0007669"/>
    <property type="project" value="TreeGrafter"/>
</dbReference>
<protein>
    <submittedName>
        <fullName evidence="8">Glucosidase YgjK</fullName>
    </submittedName>
</protein>
<dbReference type="PANTHER" id="PTHR10412">
    <property type="entry name" value="MANNOSYL-OLIGOSACCHARIDE GLUCOSIDASE"/>
    <property type="match status" value="1"/>
</dbReference>
<keyword evidence="2" id="KW-0378">Hydrolase</keyword>
<evidence type="ECO:0000313" key="8">
    <source>
        <dbReference type="EMBL" id="CAL4804395.1"/>
    </source>
</evidence>
<keyword evidence="4" id="KW-0732">Signal</keyword>
<keyword evidence="3" id="KW-0326">Glycosidase</keyword>
<reference evidence="6" key="1">
    <citation type="submission" date="2022-10" db="EMBL/GenBank/DDBJ databases">
        <authorList>
            <person name="Chen Y."/>
            <person name="Dougan E. K."/>
            <person name="Chan C."/>
            <person name="Rhodes N."/>
            <person name="Thang M."/>
        </authorList>
    </citation>
    <scope>NUCLEOTIDE SEQUENCE</scope>
</reference>
<dbReference type="SUPFAM" id="SSF48208">
    <property type="entry name" value="Six-hairpin glycosidases"/>
    <property type="match status" value="1"/>
</dbReference>
<accession>A0A9P1GKY9</accession>
<feature type="chain" id="PRO_5043272986" evidence="4">
    <location>
        <begin position="23"/>
        <end position="692"/>
    </location>
</feature>
<dbReference type="GO" id="GO:0005789">
    <property type="term" value="C:endoplasmic reticulum membrane"/>
    <property type="evidence" value="ECO:0007669"/>
    <property type="project" value="TreeGrafter"/>
</dbReference>
<evidence type="ECO:0000313" key="6">
    <source>
        <dbReference type="EMBL" id="CAI4017083.1"/>
    </source>
</evidence>
<feature type="signal peptide" evidence="4">
    <location>
        <begin position="1"/>
        <end position="22"/>
    </location>
</feature>
<dbReference type="InterPro" id="IPR054491">
    <property type="entry name" value="MGH1-like_GH"/>
</dbReference>
<dbReference type="Proteomes" id="UP001152797">
    <property type="component" value="Unassembled WGS sequence"/>
</dbReference>
<evidence type="ECO:0000256" key="3">
    <source>
        <dbReference type="ARBA" id="ARBA00023295"/>
    </source>
</evidence>
<evidence type="ECO:0000259" key="5">
    <source>
        <dbReference type="Pfam" id="PF22422"/>
    </source>
</evidence>
<dbReference type="OrthoDB" id="410058at2759"/>
<dbReference type="PANTHER" id="PTHR10412:SF11">
    <property type="entry name" value="MANNOSYL-OLIGOSACCHARIDE GLUCOSIDASE"/>
    <property type="match status" value="1"/>
</dbReference>
<comment type="caution">
    <text evidence="6">The sequence shown here is derived from an EMBL/GenBank/DDBJ whole genome shotgun (WGS) entry which is preliminary data.</text>
</comment>
<dbReference type="InterPro" id="IPR004888">
    <property type="entry name" value="Glycoside_hydrolase_63"/>
</dbReference>
<gene>
    <name evidence="6" type="ORF">C1SCF055_LOCUS41757</name>
</gene>
<dbReference type="InterPro" id="IPR008928">
    <property type="entry name" value="6-hairpin_glycosidase_sf"/>
</dbReference>